<feature type="compositionally biased region" description="Polar residues" evidence="1">
    <location>
        <begin position="406"/>
        <end position="418"/>
    </location>
</feature>
<sequence length="427" mass="46743">MTGLTPQQPALESAVPDDPRPHVVIVYTDAGGGHRASAQALRSVLEADGRYRVTLVNPYREVLAHLDPFTRFTGRNVEATYNELVLGGGRTGLFCRGFFILSFIAVAFLRRAGRREFARLWAATRPDLVISVLPVLNPAMIDAIKTYRGGSVPFAIMMTDWAEISRFVWFPKGTDYAAISGTEEGLARLRAKRHPEERIFPTGGLLIRTQFLEPLPEDIGAARVALGLEADRPTLVMTYGGHGGPRMVELADTLAAADAQVQVIFLCGRNETLARRLQSAHLPFPHLVLGYRDDIHRYLALADLFVGKAGPQSISEALALGLPLLIDEWRVLPQERALTRWVKRSAGGATFRRPAQFVREVQALAARPGSGSTPEVARRNTAAGDILRIVEALLAGEDATDAVWISSPSKRPSPSLQRPTKEQAYDG</sequence>
<keyword evidence="4" id="KW-1185">Reference proteome</keyword>
<comment type="caution">
    <text evidence="3">The sequence shown here is derived from an EMBL/GenBank/DDBJ whole genome shotgun (WGS) entry which is preliminary data.</text>
</comment>
<dbReference type="EMBL" id="NRRY01000012">
    <property type="protein sequence ID" value="MBK1618657.1"/>
    <property type="molecule type" value="Genomic_DNA"/>
</dbReference>
<organism evidence="3 4">
    <name type="scientific">Lamprobacter modestohalophilus</name>
    <dbReference type="NCBI Taxonomy" id="1064514"/>
    <lineage>
        <taxon>Bacteria</taxon>
        <taxon>Pseudomonadati</taxon>
        <taxon>Pseudomonadota</taxon>
        <taxon>Gammaproteobacteria</taxon>
        <taxon>Chromatiales</taxon>
        <taxon>Chromatiaceae</taxon>
        <taxon>Lamprobacter</taxon>
    </lineage>
</organism>
<dbReference type="Pfam" id="PF04101">
    <property type="entry name" value="Glyco_tran_28_C"/>
    <property type="match status" value="1"/>
</dbReference>
<feature type="domain" description="Glycosyl transferase family 28 C-terminal" evidence="2">
    <location>
        <begin position="246"/>
        <end position="325"/>
    </location>
</feature>
<name>A0A9X0W7V2_9GAMM</name>
<evidence type="ECO:0000313" key="3">
    <source>
        <dbReference type="EMBL" id="MBK1618657.1"/>
    </source>
</evidence>
<dbReference type="GO" id="GO:0016758">
    <property type="term" value="F:hexosyltransferase activity"/>
    <property type="evidence" value="ECO:0007669"/>
    <property type="project" value="InterPro"/>
</dbReference>
<dbReference type="PANTHER" id="PTHR43025">
    <property type="entry name" value="MONOGALACTOSYLDIACYLGLYCEROL SYNTHASE"/>
    <property type="match status" value="1"/>
</dbReference>
<evidence type="ECO:0000256" key="1">
    <source>
        <dbReference type="SAM" id="MobiDB-lite"/>
    </source>
</evidence>
<evidence type="ECO:0000313" key="4">
    <source>
        <dbReference type="Proteomes" id="UP001138768"/>
    </source>
</evidence>
<accession>A0A9X0W7V2</accession>
<gene>
    <name evidence="3" type="ORF">CKO42_09465</name>
</gene>
<protein>
    <recommendedName>
        <fullName evidence="2">Glycosyl transferase family 28 C-terminal domain-containing protein</fullName>
    </recommendedName>
</protein>
<dbReference type="Proteomes" id="UP001138768">
    <property type="component" value="Unassembled WGS sequence"/>
</dbReference>
<dbReference type="PANTHER" id="PTHR43025:SF3">
    <property type="entry name" value="MONOGALACTOSYLDIACYLGLYCEROL SYNTHASE 1, CHLOROPLASTIC"/>
    <property type="match status" value="1"/>
</dbReference>
<dbReference type="Gene3D" id="3.40.50.2000">
    <property type="entry name" value="Glycogen Phosphorylase B"/>
    <property type="match status" value="1"/>
</dbReference>
<feature type="region of interest" description="Disordered" evidence="1">
    <location>
        <begin position="405"/>
        <end position="427"/>
    </location>
</feature>
<dbReference type="AlphaFoldDB" id="A0A9X0W7V2"/>
<evidence type="ECO:0000259" key="2">
    <source>
        <dbReference type="Pfam" id="PF04101"/>
    </source>
</evidence>
<proteinExistence type="predicted"/>
<dbReference type="InterPro" id="IPR007235">
    <property type="entry name" value="Glyco_trans_28_C"/>
</dbReference>
<dbReference type="InterPro" id="IPR050519">
    <property type="entry name" value="Glycosyltransf_28_UgtP"/>
</dbReference>
<reference evidence="3 4" key="1">
    <citation type="journal article" date="2020" name="Microorganisms">
        <title>Osmotic Adaptation and Compatible Solute Biosynthesis of Phototrophic Bacteria as Revealed from Genome Analyses.</title>
        <authorList>
            <person name="Imhoff J.F."/>
            <person name="Rahn T."/>
            <person name="Kunzel S."/>
            <person name="Keller A."/>
            <person name="Neulinger S.C."/>
        </authorList>
    </citation>
    <scope>NUCLEOTIDE SEQUENCE [LARGE SCALE GENOMIC DNA]</scope>
    <source>
        <strain evidence="3 4">DSM 25653</strain>
    </source>
</reference>
<dbReference type="SUPFAM" id="SSF53756">
    <property type="entry name" value="UDP-Glycosyltransferase/glycogen phosphorylase"/>
    <property type="match status" value="1"/>
</dbReference>